<evidence type="ECO:0000256" key="1">
    <source>
        <dbReference type="SAM" id="MobiDB-lite"/>
    </source>
</evidence>
<dbReference type="RefSeq" id="WP_210223444.1">
    <property type="nucleotide sequence ID" value="NZ_CP072801.1"/>
</dbReference>
<gene>
    <name evidence="3" type="ORF">J9253_04255</name>
</gene>
<reference evidence="3 4" key="1">
    <citation type="submission" date="2021-04" db="EMBL/GenBank/DDBJ databases">
        <title>Genomics, taxonomy and metabolism of representatives of sulfur bacteria of the genus Thiothrix: Thiothrix fructosivorans QT, Thiothrix unzii A1T and three new species, Thiothrix subterranea sp. nov., Thiothrix litoralis sp. nov. and 'Candidatus Thiothrix anitrata' sp. nov.</title>
        <authorList>
            <person name="Ravin N.V."/>
            <person name="Smolyakov D."/>
            <person name="Rudenko T.S."/>
            <person name="Mardanov A.V."/>
            <person name="Beletsky A.V."/>
            <person name="Markov N.D."/>
            <person name="Fomenkov A.I."/>
            <person name="Roberts R.J."/>
            <person name="Karnachuk O.V."/>
            <person name="Novikov A."/>
            <person name="Grabovich M.Y."/>
        </authorList>
    </citation>
    <scope>NUCLEOTIDE SEQUENCE [LARGE SCALE GENOMIC DNA]</scope>
    <source>
        <strain evidence="3 4">AS</strain>
    </source>
</reference>
<dbReference type="InterPro" id="IPR005532">
    <property type="entry name" value="SUMF_dom"/>
</dbReference>
<dbReference type="Proteomes" id="UP000672039">
    <property type="component" value="Chromosome"/>
</dbReference>
<dbReference type="SUPFAM" id="SSF56436">
    <property type="entry name" value="C-type lectin-like"/>
    <property type="match status" value="1"/>
</dbReference>
<accession>A0ABX7X1Y4</accession>
<feature type="compositionally biased region" description="Basic and acidic residues" evidence="1">
    <location>
        <begin position="55"/>
        <end position="76"/>
    </location>
</feature>
<evidence type="ECO:0000313" key="3">
    <source>
        <dbReference type="EMBL" id="QTR47160.1"/>
    </source>
</evidence>
<feature type="region of interest" description="Disordered" evidence="1">
    <location>
        <begin position="52"/>
        <end position="80"/>
    </location>
</feature>
<dbReference type="Gene3D" id="3.90.1580.10">
    <property type="entry name" value="paralog of FGE (formylglycine-generating enzyme)"/>
    <property type="match status" value="1"/>
</dbReference>
<name>A0ABX7X1Y4_9GAMM</name>
<feature type="domain" description="Sulfatase-modifying factor enzyme-like" evidence="2">
    <location>
        <begin position="691"/>
        <end position="932"/>
    </location>
</feature>
<keyword evidence="4" id="KW-1185">Reference proteome</keyword>
<organism evidence="3 4">
    <name type="scientific">Thiothrix litoralis</name>
    <dbReference type="NCBI Taxonomy" id="2891210"/>
    <lineage>
        <taxon>Bacteria</taxon>
        <taxon>Pseudomonadati</taxon>
        <taxon>Pseudomonadota</taxon>
        <taxon>Gammaproteobacteria</taxon>
        <taxon>Thiotrichales</taxon>
        <taxon>Thiotrichaceae</taxon>
        <taxon>Thiothrix</taxon>
    </lineage>
</organism>
<evidence type="ECO:0000313" key="4">
    <source>
        <dbReference type="Proteomes" id="UP000672039"/>
    </source>
</evidence>
<feature type="compositionally biased region" description="Basic and acidic residues" evidence="1">
    <location>
        <begin position="950"/>
        <end position="967"/>
    </location>
</feature>
<dbReference type="InterPro" id="IPR042095">
    <property type="entry name" value="SUMF_sf"/>
</dbReference>
<proteinExistence type="predicted"/>
<dbReference type="PANTHER" id="PTHR23150">
    <property type="entry name" value="SULFATASE MODIFYING FACTOR 1, 2"/>
    <property type="match status" value="1"/>
</dbReference>
<protein>
    <submittedName>
        <fullName evidence="3">Formylglycine-generating enzyme family protein</fullName>
    </submittedName>
</protein>
<evidence type="ECO:0000259" key="2">
    <source>
        <dbReference type="Pfam" id="PF03781"/>
    </source>
</evidence>
<dbReference type="Pfam" id="PF03781">
    <property type="entry name" value="FGE-sulfatase"/>
    <property type="match status" value="1"/>
</dbReference>
<dbReference type="InterPro" id="IPR016187">
    <property type="entry name" value="CTDL_fold"/>
</dbReference>
<dbReference type="PANTHER" id="PTHR23150:SF19">
    <property type="entry name" value="FORMYLGLYCINE-GENERATING ENZYME"/>
    <property type="match status" value="1"/>
</dbReference>
<sequence>MQPTSQTSRADLLRWMRRCHTPADKQLAAQILGYEWLEPQADVNLKIAIGGGGKSDSKPDSQDDEALHPQLGKDDEPAAITRPPEAFYALKHREQYADPDTPDDDLPDCLRGVEPLSAADLRPLEQGEPLAHQPLVPQQRLVPFLRQALTYPLGQKLDVPRLVQQVARLQALQRIPRRSKVLPAGRVYVLLDLNKRLLPFWQDAHDLCDLLTRKQGKNGLDIRVLEDQPGGRYYDWFDQQQAVKAWQPLKAPSVVLVISDLGQLSAQGSVVCQGWLRFAQQLARQGIRPLVLSPVSPAQQYAPFTAVLDQIPWGKLSRFQPQKPNSQQQEHASHVQRVLGLLSVAVHVEPELLRAILGCLPAIQADSGVEAAVYLHSDVVWGYTAMTLRAEKRAAYQALFRQEPVSLQRQVLALIRQQHIGQFPAVWAETVLNTKPLTAFALEEAAWAEQFMVRFTRSFAGQGGHEGMAQFAQRHLQRLGKDAADKAFYRDSYANALQGLAYHEQLRDGGEVPAAYDADAVLAVVRQRVEPRRYGLIQRGEYLEVRETNLEPTALVTWARLAEFEMRHDTLMIQAEQASRFRLQDVGQGVRIYHLQGQAVTLDTGLEKLVITPLAKPSWASDIIRTPTGLEAVMPFAGKSYRFFWGAGEYSRSGNGFAGQWVCNANEGVGFDEYGLYADLNIKGITQRFRWIEPGSFLMGSLPDEAEREPHESLKGTETQHQVTLTQGFWLADATVTQALWQAVMGNNPSHFNGAVTIDGKSIYVDGANHPVEQVNWEDTQKFLTQLQALIPGLDARLPTDAQWEYACRAGTSSVFSFGDNITPEQVNYDGNYPYANGKKGLYRQKTVPVKSLPANLWGLYEMHGNVWEWCQDWWQQEMSAEPTVDPEGLEAGVERVVRGGSWDGSGGDVRSAIRGRYDPAGRGHDVGFRLALGLELRPDQQGGGAVTQERADDGDAGRRGAGDTADRGSVGSGGLAVPTHDVLSSKEMNEWLESQRPQGGLSVDDIDQPTPAERFGEVVKGLTNLFRKKK</sequence>
<feature type="region of interest" description="Disordered" evidence="1">
    <location>
        <begin position="940"/>
        <end position="1015"/>
    </location>
</feature>
<dbReference type="InterPro" id="IPR051043">
    <property type="entry name" value="Sulfatase_Mod_Factor_Kinase"/>
</dbReference>
<dbReference type="EMBL" id="CP072801">
    <property type="protein sequence ID" value="QTR47160.1"/>
    <property type="molecule type" value="Genomic_DNA"/>
</dbReference>